<dbReference type="EMBL" id="JAPDFW010000100">
    <property type="protein sequence ID" value="KAJ5070005.1"/>
    <property type="molecule type" value="Genomic_DNA"/>
</dbReference>
<accession>A0A9Q0LDQ0</accession>
<evidence type="ECO:0000313" key="3">
    <source>
        <dbReference type="EMBL" id="KAJ5070005.1"/>
    </source>
</evidence>
<dbReference type="InterPro" id="IPR001806">
    <property type="entry name" value="Small_GTPase"/>
</dbReference>
<dbReference type="InterPro" id="IPR020849">
    <property type="entry name" value="Small_GTPase_Ras-type"/>
</dbReference>
<dbReference type="SUPFAM" id="SSF52540">
    <property type="entry name" value="P-loop containing nucleoside triphosphate hydrolases"/>
    <property type="match status" value="1"/>
</dbReference>
<evidence type="ECO:0000256" key="2">
    <source>
        <dbReference type="ARBA" id="ARBA00023134"/>
    </source>
</evidence>
<protein>
    <submittedName>
        <fullName evidence="3">Ras gtpase</fullName>
    </submittedName>
</protein>
<dbReference type="PROSITE" id="PS51419">
    <property type="entry name" value="RAB"/>
    <property type="match status" value="1"/>
</dbReference>
<proteinExistence type="predicted"/>
<dbReference type="PANTHER" id="PTHR24070">
    <property type="entry name" value="RAS, DI-RAS, AND RHEB FAMILY MEMBERS OF SMALL GTPASE SUPERFAMILY"/>
    <property type="match status" value="1"/>
</dbReference>
<dbReference type="AlphaFoldDB" id="A0A9Q0LDQ0"/>
<dbReference type="OMA" id="MRAANKP"/>
<dbReference type="Gene3D" id="3.40.50.300">
    <property type="entry name" value="P-loop containing nucleotide triphosphate hydrolases"/>
    <property type="match status" value="1"/>
</dbReference>
<evidence type="ECO:0000256" key="1">
    <source>
        <dbReference type="ARBA" id="ARBA00022741"/>
    </source>
</evidence>
<sequence>MENNKSFDYELRIGIFGAGGVGKSTITIKFTHNIFIEEYDPTIEDEYIKEIELNDKKILLKVLDTAYPEEFCDPFPRWVEFSQVFVLVYSIIDKYSFGEILNYHYKRIKNILNVQDYPKILIGNKSDLFTKREVKTKKGKELAKQLNCKYIETSAKTGENLNQLFYEASLLAIQELKNKENQNKKKKGKCLLM</sequence>
<organism evidence="3 4">
    <name type="scientific">Anaeramoeba ignava</name>
    <name type="common">Anaerobic marine amoeba</name>
    <dbReference type="NCBI Taxonomy" id="1746090"/>
    <lineage>
        <taxon>Eukaryota</taxon>
        <taxon>Metamonada</taxon>
        <taxon>Anaeramoebidae</taxon>
        <taxon>Anaeramoeba</taxon>
    </lineage>
</organism>
<dbReference type="SMART" id="SM00175">
    <property type="entry name" value="RAB"/>
    <property type="match status" value="1"/>
</dbReference>
<dbReference type="Pfam" id="PF00071">
    <property type="entry name" value="Ras"/>
    <property type="match status" value="1"/>
</dbReference>
<dbReference type="InterPro" id="IPR005225">
    <property type="entry name" value="Small_GTP-bd"/>
</dbReference>
<evidence type="ECO:0000313" key="4">
    <source>
        <dbReference type="Proteomes" id="UP001149090"/>
    </source>
</evidence>
<dbReference type="Proteomes" id="UP001149090">
    <property type="component" value="Unassembled WGS sequence"/>
</dbReference>
<dbReference type="NCBIfam" id="TIGR00231">
    <property type="entry name" value="small_GTP"/>
    <property type="match status" value="1"/>
</dbReference>
<dbReference type="SMART" id="SM00174">
    <property type="entry name" value="RHO"/>
    <property type="match status" value="1"/>
</dbReference>
<name>A0A9Q0LDQ0_ANAIG</name>
<keyword evidence="2" id="KW-0342">GTP-binding</keyword>
<dbReference type="GO" id="GO:0016020">
    <property type="term" value="C:membrane"/>
    <property type="evidence" value="ECO:0007669"/>
    <property type="project" value="InterPro"/>
</dbReference>
<dbReference type="PRINTS" id="PR00449">
    <property type="entry name" value="RASTRNSFRMNG"/>
</dbReference>
<dbReference type="GO" id="GO:0007165">
    <property type="term" value="P:signal transduction"/>
    <property type="evidence" value="ECO:0007669"/>
    <property type="project" value="InterPro"/>
</dbReference>
<reference evidence="3" key="1">
    <citation type="submission" date="2022-10" db="EMBL/GenBank/DDBJ databases">
        <title>Novel sulphate-reducing endosymbionts in the free-living metamonad Anaeramoeba.</title>
        <authorList>
            <person name="Jerlstrom-Hultqvist J."/>
            <person name="Cepicka I."/>
            <person name="Gallot-Lavallee L."/>
            <person name="Salas-Leiva D."/>
            <person name="Curtis B.A."/>
            <person name="Zahonova K."/>
            <person name="Pipaliya S."/>
            <person name="Dacks J."/>
            <person name="Roger A.J."/>
        </authorList>
    </citation>
    <scope>NUCLEOTIDE SEQUENCE</scope>
    <source>
        <strain evidence="3">BMAN</strain>
    </source>
</reference>
<keyword evidence="1" id="KW-0547">Nucleotide-binding</keyword>
<dbReference type="GO" id="GO:0003924">
    <property type="term" value="F:GTPase activity"/>
    <property type="evidence" value="ECO:0007669"/>
    <property type="project" value="InterPro"/>
</dbReference>
<gene>
    <name evidence="3" type="ORF">M0811_11370</name>
</gene>
<dbReference type="PROSITE" id="PS51421">
    <property type="entry name" value="RAS"/>
    <property type="match status" value="1"/>
</dbReference>
<dbReference type="InterPro" id="IPR027417">
    <property type="entry name" value="P-loop_NTPase"/>
</dbReference>
<dbReference type="SMART" id="SM00173">
    <property type="entry name" value="RAS"/>
    <property type="match status" value="1"/>
</dbReference>
<dbReference type="GO" id="GO:0005525">
    <property type="term" value="F:GTP binding"/>
    <property type="evidence" value="ECO:0007669"/>
    <property type="project" value="UniProtKB-KW"/>
</dbReference>
<dbReference type="PROSITE" id="PS51420">
    <property type="entry name" value="RHO"/>
    <property type="match status" value="1"/>
</dbReference>
<keyword evidence="4" id="KW-1185">Reference proteome</keyword>
<comment type="caution">
    <text evidence="3">The sequence shown here is derived from an EMBL/GenBank/DDBJ whole genome shotgun (WGS) entry which is preliminary data.</text>
</comment>
<dbReference type="FunFam" id="3.40.50.300:FF:001447">
    <property type="entry name" value="Ras-related protein Rab-1B"/>
    <property type="match status" value="1"/>
</dbReference>